<evidence type="ECO:0000313" key="1">
    <source>
        <dbReference type="EMBL" id="TMP23749.1"/>
    </source>
</evidence>
<gene>
    <name evidence="1" type="ORF">CWB99_23090</name>
</gene>
<dbReference type="RefSeq" id="WP_138553621.1">
    <property type="nucleotide sequence ID" value="NZ_PNCH01000084.1"/>
</dbReference>
<dbReference type="Pfam" id="PF24389">
    <property type="entry name" value="ORC-CDC6-like"/>
    <property type="match status" value="1"/>
</dbReference>
<dbReference type="Gene3D" id="3.40.50.300">
    <property type="entry name" value="P-loop containing nucleotide triphosphate hydrolases"/>
    <property type="match status" value="1"/>
</dbReference>
<dbReference type="InterPro" id="IPR027417">
    <property type="entry name" value="P-loop_NTPase"/>
</dbReference>
<reference evidence="2" key="2">
    <citation type="submission" date="2019-06" db="EMBL/GenBank/DDBJ databases">
        <title>Co-occurence of chitin degradation, pigmentation and bioactivity in marine Pseudoalteromonas.</title>
        <authorList>
            <person name="Sonnenschein E.C."/>
            <person name="Bech P.K."/>
        </authorList>
    </citation>
    <scope>NUCLEOTIDE SEQUENCE [LARGE SCALE GENOMIC DNA]</scope>
    <source>
        <strain evidence="2">S2676</strain>
    </source>
</reference>
<accession>A0A5S3WFV4</accession>
<name>A0A5S3WFV4_9GAMM</name>
<organism evidence="1 2">
    <name type="scientific">Pseudoalteromonas rubra</name>
    <dbReference type="NCBI Taxonomy" id="43658"/>
    <lineage>
        <taxon>Bacteria</taxon>
        <taxon>Pseudomonadati</taxon>
        <taxon>Pseudomonadota</taxon>
        <taxon>Gammaproteobacteria</taxon>
        <taxon>Alteromonadales</taxon>
        <taxon>Pseudoalteromonadaceae</taxon>
        <taxon>Pseudoalteromonas</taxon>
    </lineage>
</organism>
<dbReference type="AlphaFoldDB" id="A0A5S3WFV4"/>
<dbReference type="InterPro" id="IPR056955">
    <property type="entry name" value="ORC-CDC6-like"/>
</dbReference>
<reference evidence="1 2" key="1">
    <citation type="submission" date="2018-01" db="EMBL/GenBank/DDBJ databases">
        <authorList>
            <person name="Paulsen S."/>
            <person name="Gram L.K."/>
        </authorList>
    </citation>
    <scope>NUCLEOTIDE SEQUENCE [LARGE SCALE GENOMIC DNA]</scope>
    <source>
        <strain evidence="1 2">S2676</strain>
    </source>
</reference>
<comment type="caution">
    <text evidence="1">The sequence shown here is derived from an EMBL/GenBank/DDBJ whole genome shotgun (WGS) entry which is preliminary data.</text>
</comment>
<proteinExistence type="predicted"/>
<dbReference type="OrthoDB" id="8311018at2"/>
<protein>
    <submittedName>
        <fullName evidence="1">Uncharacterized protein</fullName>
    </submittedName>
</protein>
<sequence length="587" mass="66861">MSNSFIAEAFNAKHLKDEFIAKSFVPSQLFFQTAKYGHTILVGPRGSGKTTFLRMLSNSMGPHLKTNYLLESLEHTHYEGIYVPGDLVWGEMMRSLSEAGIDQQTAESFAYSAFVTHILLNVIESIDVYINRIQSTKFDINEDDFFYSLSSICKLLKLKPEKVSLSRIKSELILVLSSLGEYSRFLSIYGTEKFSKEEFEKKALYAYIDLPMTLDSIFNFIDDALNRKEQRWTILLDEFEIAPTYLLLKVLNSMRSSAKKVTFKVALVPCGLHQEVQNEISSINDYTVVELWYIRKGDSDKFCRGLLRSRFNITFPEKKLGMAKYGITQSGNADKWINAFDELYSKDLSFKKYIDGKKLDYRKELTEGRASSTVRKIAPLVAFRNAFINQKGKRKGRKAPTEFYSGWDAISTISEGNPRWLLSVMSPFAESENKIRDTEQIREVKRSTSSYCAMLKTLPICNNMGLNTKQPVFKLLEQIGTYFNYCLIEGDFKVSPPGTFKVDKNIPEDMQSALMIAWNFGAIVSVESSITFGTYSSLEGMRFRLSHLLSPEFELNLATGKAVNLSTILDFETNAKKRMTTAQGDLF</sequence>
<dbReference type="SUPFAM" id="SSF52540">
    <property type="entry name" value="P-loop containing nucleoside triphosphate hydrolases"/>
    <property type="match status" value="2"/>
</dbReference>
<evidence type="ECO:0000313" key="2">
    <source>
        <dbReference type="Proteomes" id="UP000310249"/>
    </source>
</evidence>
<dbReference type="Proteomes" id="UP000310249">
    <property type="component" value="Unassembled WGS sequence"/>
</dbReference>
<dbReference type="EMBL" id="PNCI01000086">
    <property type="protein sequence ID" value="TMP23749.1"/>
    <property type="molecule type" value="Genomic_DNA"/>
</dbReference>